<feature type="compositionally biased region" description="Low complexity" evidence="1">
    <location>
        <begin position="255"/>
        <end position="275"/>
    </location>
</feature>
<feature type="compositionally biased region" description="Low complexity" evidence="1">
    <location>
        <begin position="327"/>
        <end position="337"/>
    </location>
</feature>
<organism evidence="2 3">
    <name type="scientific">Tetranychus urticae</name>
    <name type="common">Two-spotted spider mite</name>
    <dbReference type="NCBI Taxonomy" id="32264"/>
    <lineage>
        <taxon>Eukaryota</taxon>
        <taxon>Metazoa</taxon>
        <taxon>Ecdysozoa</taxon>
        <taxon>Arthropoda</taxon>
        <taxon>Chelicerata</taxon>
        <taxon>Arachnida</taxon>
        <taxon>Acari</taxon>
        <taxon>Acariformes</taxon>
        <taxon>Trombidiformes</taxon>
        <taxon>Prostigmata</taxon>
        <taxon>Eleutherengona</taxon>
        <taxon>Raphignathae</taxon>
        <taxon>Tetranychoidea</taxon>
        <taxon>Tetranychidae</taxon>
        <taxon>Tetranychus</taxon>
    </lineage>
</organism>
<feature type="region of interest" description="Disordered" evidence="1">
    <location>
        <begin position="255"/>
        <end position="342"/>
    </location>
</feature>
<protein>
    <submittedName>
        <fullName evidence="2">Uncharacterized protein</fullName>
    </submittedName>
</protein>
<dbReference type="EMBL" id="CAEY01001347">
    <property type="status" value="NOT_ANNOTATED_CDS"/>
    <property type="molecule type" value="Genomic_DNA"/>
</dbReference>
<name>T1K1A9_TETUR</name>
<keyword evidence="3" id="KW-1185">Reference proteome</keyword>
<sequence>MSVFGSLKPKNWTPPDLRRKFIDLERHKPFFPDHLIIVDIQENPYNLSISLLTINRFCCFSLSRSFCSFNNHFNMTANRNLISCALWSFYSLLLVLQPSSVFSSSSSGYSSHSNNDKDLVSAPSAYAKQVKRDDQPKFSIGLGTLSPSYTQKLGPDGKTMLDFNTDKNGFSYSISNVNHQSSLTQSGSENKATKDPGHIDQNLKNHNLNPYNYYQNPGSPNINVYHQQGYSAYPQQVNALAQMYGAGAPGFNQPSGPGLLPFSSPGQQGGQYYPGQPGGYPGGLGSNGFFQPNNGYTSNISPNQGNNSPTTAASSTKPEAKEDAKSSSETTTSSPSSGQLNTLPGGIFNYGFSQNHGMAPQGPVNYPMNYPINPYFGASGGPANQANVNGVTSTAINHGSGANPALGSGPAGMNGMYGSPYGFGMDPYSMAAMSGYGGGPSDAYSGYGGYGGNGGLGGSGMMGSASSPYASLFPFL</sequence>
<proteinExistence type="predicted"/>
<feature type="compositionally biased region" description="Gly residues" evidence="1">
    <location>
        <begin position="276"/>
        <end position="286"/>
    </location>
</feature>
<evidence type="ECO:0000256" key="1">
    <source>
        <dbReference type="SAM" id="MobiDB-lite"/>
    </source>
</evidence>
<dbReference type="Proteomes" id="UP000015104">
    <property type="component" value="Unassembled WGS sequence"/>
</dbReference>
<evidence type="ECO:0000313" key="2">
    <source>
        <dbReference type="EnsemblMetazoa" id="tetur04g00740.1"/>
    </source>
</evidence>
<reference evidence="2" key="2">
    <citation type="submission" date="2015-06" db="UniProtKB">
        <authorList>
            <consortium name="EnsemblMetazoa"/>
        </authorList>
    </citation>
    <scope>IDENTIFICATION</scope>
</reference>
<evidence type="ECO:0000313" key="3">
    <source>
        <dbReference type="Proteomes" id="UP000015104"/>
    </source>
</evidence>
<accession>T1K1A9</accession>
<dbReference type="HOGENOM" id="CLU_574058_0_0_1"/>
<dbReference type="AlphaFoldDB" id="T1K1A9"/>
<feature type="compositionally biased region" description="Polar residues" evidence="1">
    <location>
        <begin position="288"/>
        <end position="317"/>
    </location>
</feature>
<reference evidence="3" key="1">
    <citation type="submission" date="2011-08" db="EMBL/GenBank/DDBJ databases">
        <authorList>
            <person name="Rombauts S."/>
        </authorList>
    </citation>
    <scope>NUCLEOTIDE SEQUENCE</scope>
    <source>
        <strain evidence="3">London</strain>
    </source>
</reference>
<dbReference type="EnsemblMetazoa" id="tetur04g00740.1">
    <property type="protein sequence ID" value="tetur04g00740.1"/>
    <property type="gene ID" value="tetur04g00740"/>
</dbReference>